<name>A0A8K0QZW5_9PLEO</name>
<feature type="transmembrane region" description="Helical" evidence="2">
    <location>
        <begin position="50"/>
        <end position="74"/>
    </location>
</feature>
<evidence type="ECO:0000313" key="3">
    <source>
        <dbReference type="EMBL" id="KAH7077328.1"/>
    </source>
</evidence>
<dbReference type="EMBL" id="JAGMVJ010000018">
    <property type="protein sequence ID" value="KAH7077328.1"/>
    <property type="molecule type" value="Genomic_DNA"/>
</dbReference>
<dbReference type="Proteomes" id="UP000813461">
    <property type="component" value="Unassembled WGS sequence"/>
</dbReference>
<feature type="transmembrane region" description="Helical" evidence="2">
    <location>
        <begin position="137"/>
        <end position="158"/>
    </location>
</feature>
<proteinExistence type="predicted"/>
<dbReference type="AlphaFoldDB" id="A0A8K0QZW5"/>
<gene>
    <name evidence="3" type="ORF">FB567DRAFT_583065</name>
</gene>
<evidence type="ECO:0000313" key="4">
    <source>
        <dbReference type="Proteomes" id="UP000813461"/>
    </source>
</evidence>
<keyword evidence="4" id="KW-1185">Reference proteome</keyword>
<dbReference type="PANTHER" id="PTHR42069">
    <property type="entry name" value="HYPHAL ANASTAMOSIS-8 PROTEIN"/>
    <property type="match status" value="1"/>
</dbReference>
<organism evidence="3 4">
    <name type="scientific">Paraphoma chrysanthemicola</name>
    <dbReference type="NCBI Taxonomy" id="798071"/>
    <lineage>
        <taxon>Eukaryota</taxon>
        <taxon>Fungi</taxon>
        <taxon>Dikarya</taxon>
        <taxon>Ascomycota</taxon>
        <taxon>Pezizomycotina</taxon>
        <taxon>Dothideomycetes</taxon>
        <taxon>Pleosporomycetidae</taxon>
        <taxon>Pleosporales</taxon>
        <taxon>Pleosporineae</taxon>
        <taxon>Phaeosphaeriaceae</taxon>
        <taxon>Paraphoma</taxon>
    </lineage>
</organism>
<evidence type="ECO:0000256" key="1">
    <source>
        <dbReference type="SAM" id="MobiDB-lite"/>
    </source>
</evidence>
<feature type="transmembrane region" description="Helical" evidence="2">
    <location>
        <begin position="104"/>
        <end position="125"/>
    </location>
</feature>
<dbReference type="PANTHER" id="PTHR42069:SF1">
    <property type="entry name" value="MARVEL DOMAIN-CONTAINING PROTEIN"/>
    <property type="match status" value="1"/>
</dbReference>
<keyword evidence="2" id="KW-0472">Membrane</keyword>
<feature type="compositionally biased region" description="Basic and acidic residues" evidence="1">
    <location>
        <begin position="12"/>
        <end position="22"/>
    </location>
</feature>
<feature type="region of interest" description="Disordered" evidence="1">
    <location>
        <begin position="1"/>
        <end position="39"/>
    </location>
</feature>
<comment type="caution">
    <text evidence="3">The sequence shown here is derived from an EMBL/GenBank/DDBJ whole genome shotgun (WGS) entry which is preliminary data.</text>
</comment>
<sequence length="235" mass="26273">MVRPISPFQEDENTRLQTEYDPHAPAPRPKPSKKKSLTPRTDRLISRIRLFLRYISFMLSASIVGFVAYTVWLYRKTEHDYEVDHASGAQVRVWPTNLKTQPTYVLLGVSCAATLLNLIIVLASFNKTIRHVTNIGNLLTAVISAVCIILWLATGAYYKSDDLNTRMHMDIVSYVCAHRDNVTLRQGIGNTGAVCGGLRYAWWAVLLVASIEMLALATVGWGTMVAKKKGTYAKV</sequence>
<keyword evidence="2" id="KW-1133">Transmembrane helix</keyword>
<accession>A0A8K0QZW5</accession>
<reference evidence="3" key="1">
    <citation type="journal article" date="2021" name="Nat. Commun.">
        <title>Genetic determinants of endophytism in the Arabidopsis root mycobiome.</title>
        <authorList>
            <person name="Mesny F."/>
            <person name="Miyauchi S."/>
            <person name="Thiergart T."/>
            <person name="Pickel B."/>
            <person name="Atanasova L."/>
            <person name="Karlsson M."/>
            <person name="Huettel B."/>
            <person name="Barry K.W."/>
            <person name="Haridas S."/>
            <person name="Chen C."/>
            <person name="Bauer D."/>
            <person name="Andreopoulos W."/>
            <person name="Pangilinan J."/>
            <person name="LaButti K."/>
            <person name="Riley R."/>
            <person name="Lipzen A."/>
            <person name="Clum A."/>
            <person name="Drula E."/>
            <person name="Henrissat B."/>
            <person name="Kohler A."/>
            <person name="Grigoriev I.V."/>
            <person name="Martin F.M."/>
            <person name="Hacquard S."/>
        </authorList>
    </citation>
    <scope>NUCLEOTIDE SEQUENCE</scope>
    <source>
        <strain evidence="3">MPI-SDFR-AT-0120</strain>
    </source>
</reference>
<protein>
    <submittedName>
        <fullName evidence="3">Uncharacterized protein</fullName>
    </submittedName>
</protein>
<dbReference type="OrthoDB" id="5400774at2759"/>
<evidence type="ECO:0000256" key="2">
    <source>
        <dbReference type="SAM" id="Phobius"/>
    </source>
</evidence>
<feature type="transmembrane region" description="Helical" evidence="2">
    <location>
        <begin position="200"/>
        <end position="226"/>
    </location>
</feature>
<keyword evidence="2" id="KW-0812">Transmembrane</keyword>